<protein>
    <submittedName>
        <fullName evidence="1">Uncharacterized protein</fullName>
    </submittedName>
</protein>
<dbReference type="Proteomes" id="UP000821865">
    <property type="component" value="Chromosome 3"/>
</dbReference>
<accession>A0ACB8D789</accession>
<evidence type="ECO:0000313" key="1">
    <source>
        <dbReference type="EMBL" id="KAH7960319.1"/>
    </source>
</evidence>
<organism evidence="1 2">
    <name type="scientific">Dermacentor silvarum</name>
    <name type="common">Tick</name>
    <dbReference type="NCBI Taxonomy" id="543639"/>
    <lineage>
        <taxon>Eukaryota</taxon>
        <taxon>Metazoa</taxon>
        <taxon>Ecdysozoa</taxon>
        <taxon>Arthropoda</taxon>
        <taxon>Chelicerata</taxon>
        <taxon>Arachnida</taxon>
        <taxon>Acari</taxon>
        <taxon>Parasitiformes</taxon>
        <taxon>Ixodida</taxon>
        <taxon>Ixodoidea</taxon>
        <taxon>Ixodidae</taxon>
        <taxon>Rhipicephalinae</taxon>
        <taxon>Dermacentor</taxon>
    </lineage>
</organism>
<reference evidence="1" key="1">
    <citation type="submission" date="2020-05" db="EMBL/GenBank/DDBJ databases">
        <title>Large-scale comparative analyses of tick genomes elucidate their genetic diversity and vector capacities.</title>
        <authorList>
            <person name="Jia N."/>
            <person name="Wang J."/>
            <person name="Shi W."/>
            <person name="Du L."/>
            <person name="Sun Y."/>
            <person name="Zhan W."/>
            <person name="Jiang J."/>
            <person name="Wang Q."/>
            <person name="Zhang B."/>
            <person name="Ji P."/>
            <person name="Sakyi L.B."/>
            <person name="Cui X."/>
            <person name="Yuan T."/>
            <person name="Jiang B."/>
            <person name="Yang W."/>
            <person name="Lam T.T.-Y."/>
            <person name="Chang Q."/>
            <person name="Ding S."/>
            <person name="Wang X."/>
            <person name="Zhu J."/>
            <person name="Ruan X."/>
            <person name="Zhao L."/>
            <person name="Wei J."/>
            <person name="Que T."/>
            <person name="Du C."/>
            <person name="Cheng J."/>
            <person name="Dai P."/>
            <person name="Han X."/>
            <person name="Huang E."/>
            <person name="Gao Y."/>
            <person name="Liu J."/>
            <person name="Shao H."/>
            <person name="Ye R."/>
            <person name="Li L."/>
            <person name="Wei W."/>
            <person name="Wang X."/>
            <person name="Wang C."/>
            <person name="Yang T."/>
            <person name="Huo Q."/>
            <person name="Li W."/>
            <person name="Guo W."/>
            <person name="Chen H."/>
            <person name="Zhou L."/>
            <person name="Ni X."/>
            <person name="Tian J."/>
            <person name="Zhou Y."/>
            <person name="Sheng Y."/>
            <person name="Liu T."/>
            <person name="Pan Y."/>
            <person name="Xia L."/>
            <person name="Li J."/>
            <person name="Zhao F."/>
            <person name="Cao W."/>
        </authorList>
    </citation>
    <scope>NUCLEOTIDE SEQUENCE</scope>
    <source>
        <strain evidence="1">Dsil-2018</strain>
    </source>
</reference>
<keyword evidence="2" id="KW-1185">Reference proteome</keyword>
<sequence length="178" mass="19746">MGQSSVSSIQPLSIGGPETTPLAAPSPTTTAVRLLRWPSTQGQSCRRNHVIKHGRAPLRIAGRNPLMTVGDFNAARLMWGYRKENPPCRKLVGLISTLGMTLLANPVHPTRVGNSVTQDTCPDFTLTKHIRHADWMSACRNTEDTLACDHCILKTAVYTRLRHRSLAQLKLPDWNAFR</sequence>
<dbReference type="EMBL" id="CM023472">
    <property type="protein sequence ID" value="KAH7960319.1"/>
    <property type="molecule type" value="Genomic_DNA"/>
</dbReference>
<evidence type="ECO:0000313" key="2">
    <source>
        <dbReference type="Proteomes" id="UP000821865"/>
    </source>
</evidence>
<comment type="caution">
    <text evidence="1">The sequence shown here is derived from an EMBL/GenBank/DDBJ whole genome shotgun (WGS) entry which is preliminary data.</text>
</comment>
<proteinExistence type="predicted"/>
<gene>
    <name evidence="1" type="ORF">HPB49_018662</name>
</gene>
<name>A0ACB8D789_DERSI</name>